<dbReference type="Proteomes" id="UP001215503">
    <property type="component" value="Unassembled WGS sequence"/>
</dbReference>
<accession>A0ABT5YQ27</accession>
<feature type="domain" description="ABC transporter" evidence="9">
    <location>
        <begin position="359"/>
        <end position="593"/>
    </location>
</feature>
<sequence length="616" mass="68079">MPPSPADRSHWQTLKDLLPELWPDDERALRGRVVAAIVCLVLAKVAIVLVPLLYKQAVDALTAYAEADVDLRSELLLPVWIILAYGAGRVLSLTFQELRDFFFARVGQRAVRRAGLRTFQHLHALSLRFHLERQTGGLSRVIERGTKAIETLLNFALFSILPTFVELGLTSAILWWLYGWEVAAITFATVGIYIVYTYRVTEWRLRLRRAMNESDQQANTRAIDALLNYETVKYFTAESRESARLEEGLRAYERAATASKTSLSLLNIGQAIIIGFGVTGLMLLAAVRVQAGTMTVGDFVAVNAYMMQLAQPLNFIGFVYREIKQALVDMETMYSLLRVEQEVTDPPGAPALKVSGGRVAFECVGFGYSPDRPILKDVTFAIEPGQTVAVVGSSGAGKSTLSRLLFRFYDVDEGAVRLDGQDIRDVSQTSLRAAIGIVPQDTVLFNDTLAYNIAYGRPEATRAEIEEAARIASLDAFVESLPQRYETTVGERGLKLSGGEKQRVAIARMVLKRPAIIVFDEATSALDSKTEQEILAALRAVSQGRTTLVIAHRLSTIVDADEIVVLDAGRIAERGTHNELLARDRLYAAMWRRQAEGAELNGQRVVAEEASVTPEP</sequence>
<dbReference type="RefSeq" id="WP_275823699.1">
    <property type="nucleotide sequence ID" value="NZ_JARHUD010000008.1"/>
</dbReference>
<evidence type="ECO:0000313" key="11">
    <source>
        <dbReference type="EMBL" id="MDF2096933.1"/>
    </source>
</evidence>
<evidence type="ECO:0000256" key="3">
    <source>
        <dbReference type="ARBA" id="ARBA00022692"/>
    </source>
</evidence>
<evidence type="ECO:0000256" key="6">
    <source>
        <dbReference type="ARBA" id="ARBA00022989"/>
    </source>
</evidence>
<dbReference type="InterPro" id="IPR017871">
    <property type="entry name" value="ABC_transporter-like_CS"/>
</dbReference>
<dbReference type="SMART" id="SM00382">
    <property type="entry name" value="AAA"/>
    <property type="match status" value="1"/>
</dbReference>
<evidence type="ECO:0000256" key="1">
    <source>
        <dbReference type="ARBA" id="ARBA00004651"/>
    </source>
</evidence>
<dbReference type="Gene3D" id="3.40.50.300">
    <property type="entry name" value="P-loop containing nucleotide triphosphate hydrolases"/>
    <property type="match status" value="1"/>
</dbReference>
<evidence type="ECO:0000259" key="9">
    <source>
        <dbReference type="PROSITE" id="PS50893"/>
    </source>
</evidence>
<comment type="caution">
    <text evidence="11">The sequence shown here is derived from an EMBL/GenBank/DDBJ whole genome shotgun (WGS) entry which is preliminary data.</text>
</comment>
<dbReference type="Pfam" id="PF00664">
    <property type="entry name" value="ABC_membrane"/>
    <property type="match status" value="1"/>
</dbReference>
<keyword evidence="12" id="KW-1185">Reference proteome</keyword>
<keyword evidence="3 8" id="KW-0812">Transmembrane</keyword>
<dbReference type="InterPro" id="IPR039421">
    <property type="entry name" value="Type_1_exporter"/>
</dbReference>
<evidence type="ECO:0000256" key="2">
    <source>
        <dbReference type="ARBA" id="ARBA00022448"/>
    </source>
</evidence>
<dbReference type="InterPro" id="IPR027417">
    <property type="entry name" value="P-loop_NTPase"/>
</dbReference>
<feature type="transmembrane region" description="Helical" evidence="8">
    <location>
        <begin position="264"/>
        <end position="287"/>
    </location>
</feature>
<dbReference type="PROSITE" id="PS50929">
    <property type="entry name" value="ABC_TM1F"/>
    <property type="match status" value="1"/>
</dbReference>
<evidence type="ECO:0000256" key="5">
    <source>
        <dbReference type="ARBA" id="ARBA00022840"/>
    </source>
</evidence>
<dbReference type="Gene3D" id="1.20.1560.10">
    <property type="entry name" value="ABC transporter type 1, transmembrane domain"/>
    <property type="match status" value="1"/>
</dbReference>
<name>A0ABT5YQ27_9PROT</name>
<evidence type="ECO:0000313" key="12">
    <source>
        <dbReference type="Proteomes" id="UP001215503"/>
    </source>
</evidence>
<dbReference type="PANTHER" id="PTHR24221">
    <property type="entry name" value="ATP-BINDING CASSETTE SUB-FAMILY B"/>
    <property type="match status" value="1"/>
</dbReference>
<dbReference type="InterPro" id="IPR036640">
    <property type="entry name" value="ABC1_TM_sf"/>
</dbReference>
<dbReference type="InterPro" id="IPR003439">
    <property type="entry name" value="ABC_transporter-like_ATP-bd"/>
</dbReference>
<comment type="subcellular location">
    <subcellularLocation>
        <location evidence="1">Cell membrane</location>
        <topology evidence="1">Multi-pass membrane protein</topology>
    </subcellularLocation>
</comment>
<reference evidence="11 12" key="1">
    <citation type="submission" date="2023-03" db="EMBL/GenBank/DDBJ databases">
        <title>Fodinicurvata sp. CAU 1616 isolated from sea sendiment.</title>
        <authorList>
            <person name="Kim W."/>
        </authorList>
    </citation>
    <scope>NUCLEOTIDE SEQUENCE [LARGE SCALE GENOMIC DNA]</scope>
    <source>
        <strain evidence="11 12">CAU 1616</strain>
    </source>
</reference>
<keyword evidence="2" id="KW-0813">Transport</keyword>
<keyword evidence="7 8" id="KW-0472">Membrane</keyword>
<keyword evidence="6 8" id="KW-1133">Transmembrane helix</keyword>
<evidence type="ECO:0000256" key="8">
    <source>
        <dbReference type="SAM" id="Phobius"/>
    </source>
</evidence>
<organism evidence="11 12">
    <name type="scientific">Aquibaculum arenosum</name>
    <dbReference type="NCBI Taxonomy" id="3032591"/>
    <lineage>
        <taxon>Bacteria</taxon>
        <taxon>Pseudomonadati</taxon>
        <taxon>Pseudomonadota</taxon>
        <taxon>Alphaproteobacteria</taxon>
        <taxon>Rhodospirillales</taxon>
        <taxon>Rhodovibrionaceae</taxon>
        <taxon>Aquibaculum</taxon>
    </lineage>
</organism>
<gene>
    <name evidence="11" type="ORF">P2G67_13200</name>
</gene>
<feature type="transmembrane region" description="Helical" evidence="8">
    <location>
        <begin position="33"/>
        <end position="55"/>
    </location>
</feature>
<evidence type="ECO:0000256" key="7">
    <source>
        <dbReference type="ARBA" id="ARBA00023136"/>
    </source>
</evidence>
<evidence type="ECO:0000256" key="4">
    <source>
        <dbReference type="ARBA" id="ARBA00022741"/>
    </source>
</evidence>
<proteinExistence type="predicted"/>
<dbReference type="PROSITE" id="PS00211">
    <property type="entry name" value="ABC_TRANSPORTER_1"/>
    <property type="match status" value="1"/>
</dbReference>
<feature type="transmembrane region" description="Helical" evidence="8">
    <location>
        <begin position="182"/>
        <end position="201"/>
    </location>
</feature>
<evidence type="ECO:0000259" key="10">
    <source>
        <dbReference type="PROSITE" id="PS50929"/>
    </source>
</evidence>
<dbReference type="PANTHER" id="PTHR24221:SF402">
    <property type="entry name" value="IRON-SULFUR CLUSTERS TRANSPORTER ABCB7, MITOCHONDRIAL"/>
    <property type="match status" value="1"/>
</dbReference>
<dbReference type="SUPFAM" id="SSF90123">
    <property type="entry name" value="ABC transporter transmembrane region"/>
    <property type="match status" value="1"/>
</dbReference>
<dbReference type="SUPFAM" id="SSF52540">
    <property type="entry name" value="P-loop containing nucleoside triphosphate hydrolases"/>
    <property type="match status" value="1"/>
</dbReference>
<keyword evidence="5 11" id="KW-0067">ATP-binding</keyword>
<feature type="transmembrane region" description="Helical" evidence="8">
    <location>
        <begin position="152"/>
        <end position="176"/>
    </location>
</feature>
<dbReference type="Pfam" id="PF00005">
    <property type="entry name" value="ABC_tran"/>
    <property type="match status" value="1"/>
</dbReference>
<dbReference type="GO" id="GO:0005524">
    <property type="term" value="F:ATP binding"/>
    <property type="evidence" value="ECO:0007669"/>
    <property type="project" value="UniProtKB-KW"/>
</dbReference>
<feature type="domain" description="ABC transmembrane type-1" evidence="10">
    <location>
        <begin position="34"/>
        <end position="325"/>
    </location>
</feature>
<dbReference type="PROSITE" id="PS50893">
    <property type="entry name" value="ABC_TRANSPORTER_2"/>
    <property type="match status" value="1"/>
</dbReference>
<protein>
    <submittedName>
        <fullName evidence="11">ABC transporter ATP-binding protein/permease</fullName>
    </submittedName>
</protein>
<dbReference type="InterPro" id="IPR003593">
    <property type="entry name" value="AAA+_ATPase"/>
</dbReference>
<keyword evidence="4" id="KW-0547">Nucleotide-binding</keyword>
<dbReference type="CDD" id="cd18582">
    <property type="entry name" value="ABC_6TM_ATM1_ABCB7"/>
    <property type="match status" value="1"/>
</dbReference>
<dbReference type="CDD" id="cd03253">
    <property type="entry name" value="ABCC_ATM1_transporter"/>
    <property type="match status" value="1"/>
</dbReference>
<dbReference type="EMBL" id="JARHUD010000008">
    <property type="protein sequence ID" value="MDF2096933.1"/>
    <property type="molecule type" value="Genomic_DNA"/>
</dbReference>
<dbReference type="InterPro" id="IPR011527">
    <property type="entry name" value="ABC1_TM_dom"/>
</dbReference>